<dbReference type="GO" id="GO:0008270">
    <property type="term" value="F:zinc ion binding"/>
    <property type="evidence" value="ECO:0007669"/>
    <property type="project" value="UniProtKB-KW"/>
</dbReference>
<gene>
    <name evidence="5" type="ORF">EV44_g4498</name>
</gene>
<dbReference type="OMA" id="KETDICE"/>
<organism evidence="5 6">
    <name type="scientific">Uncinula necator</name>
    <name type="common">Grape powdery mildew</name>
    <dbReference type="NCBI Taxonomy" id="52586"/>
    <lineage>
        <taxon>Eukaryota</taxon>
        <taxon>Fungi</taxon>
        <taxon>Dikarya</taxon>
        <taxon>Ascomycota</taxon>
        <taxon>Pezizomycotina</taxon>
        <taxon>Leotiomycetes</taxon>
        <taxon>Erysiphales</taxon>
        <taxon>Erysiphaceae</taxon>
        <taxon>Erysiphe</taxon>
    </lineage>
</organism>
<evidence type="ECO:0000256" key="4">
    <source>
        <dbReference type="SAM" id="MobiDB-lite"/>
    </source>
</evidence>
<protein>
    <submittedName>
        <fullName evidence="5">Putative ibr domain-containing protein</fullName>
    </submittedName>
</protein>
<dbReference type="CDD" id="cd20335">
    <property type="entry name" value="BRcat_RBR"/>
    <property type="match status" value="1"/>
</dbReference>
<evidence type="ECO:0000256" key="1">
    <source>
        <dbReference type="ARBA" id="ARBA00022723"/>
    </source>
</evidence>
<feature type="region of interest" description="Disordered" evidence="4">
    <location>
        <begin position="631"/>
        <end position="651"/>
    </location>
</feature>
<evidence type="ECO:0000256" key="3">
    <source>
        <dbReference type="ARBA" id="ARBA00022833"/>
    </source>
</evidence>
<dbReference type="PROSITE" id="PS00518">
    <property type="entry name" value="ZF_RING_1"/>
    <property type="match status" value="1"/>
</dbReference>
<keyword evidence="6" id="KW-1185">Reference proteome</keyword>
<feature type="region of interest" description="Disordered" evidence="4">
    <location>
        <begin position="392"/>
        <end position="411"/>
    </location>
</feature>
<accession>A0A0B1PI04</accession>
<dbReference type="AlphaFoldDB" id="A0A0B1PI04"/>
<comment type="caution">
    <text evidence="5">The sequence shown here is derived from an EMBL/GenBank/DDBJ whole genome shotgun (WGS) entry which is preliminary data.</text>
</comment>
<dbReference type="HOGENOM" id="CLU_025203_1_0_1"/>
<proteinExistence type="predicted"/>
<evidence type="ECO:0000256" key="2">
    <source>
        <dbReference type="ARBA" id="ARBA00022771"/>
    </source>
</evidence>
<evidence type="ECO:0000313" key="5">
    <source>
        <dbReference type="EMBL" id="KHJ36421.1"/>
    </source>
</evidence>
<keyword evidence="2" id="KW-0863">Zinc-finger</keyword>
<dbReference type="EMBL" id="JNVN01000027">
    <property type="protein sequence ID" value="KHJ36421.1"/>
    <property type="molecule type" value="Genomic_DNA"/>
</dbReference>
<reference evidence="5 6" key="1">
    <citation type="journal article" date="2014" name="BMC Genomics">
        <title>Adaptive genomic structural variation in the grape powdery mildew pathogen, Erysiphe necator.</title>
        <authorList>
            <person name="Jones L."/>
            <person name="Riaz S."/>
            <person name="Morales-Cruz A."/>
            <person name="Amrine K.C."/>
            <person name="McGuire B."/>
            <person name="Gubler W.D."/>
            <person name="Walker M.A."/>
            <person name="Cantu D."/>
        </authorList>
    </citation>
    <scope>NUCLEOTIDE SEQUENCE [LARGE SCALE GENOMIC DNA]</scope>
    <source>
        <strain evidence="6">c</strain>
    </source>
</reference>
<keyword evidence="3" id="KW-0862">Zinc</keyword>
<keyword evidence="1" id="KW-0479">Metal-binding</keyword>
<dbReference type="STRING" id="52586.A0A0B1PI04"/>
<dbReference type="Proteomes" id="UP000030854">
    <property type="component" value="Unassembled WGS sequence"/>
</dbReference>
<dbReference type="InterPro" id="IPR017907">
    <property type="entry name" value="Znf_RING_CS"/>
</dbReference>
<sequence length="651" mass="75284">MQLVPVEYNEEAYILEVLQMKVSQVDLSNWQHHCEKVENTEIVTSPVMLTPNKLLQISSQGSEKSKPSIHVRSLSSASLSSSSTALSSQISCDLLEEASYTVRRKMEVMARMDVMNQNHENMNSLKNFDLSTTVNQLNPTSRTIASPKPHMRIKDRIRTKVFKPKQKLSQKKMSNQKHTSCCVRCREAFEYNKSLHCLPCNHPYCKCCLQTLIMQASEDESKMPPRCCTKIIPGAVIGAVLKEDDRVKFLKSVLQFRNRLESQILCPNVNCSGLFSEFEPTNSLRPLEVACRKCSLCICSLCKGPSHPLDVECPSEWARHTIVKLHDDKCQLSQGNCKESEEKLIQKNLSECETLNTSNEICKTVSHMDNIKLDPTPTIKNKKECKGRQEVSITGSSVHESYSRLPDNDDSEEMTAAKTRTAQSVDLSNLRAQQLVEKDRFCEFERKMGCYMTTRHNQERKNARETYEKRLSKMIEHHTKIAAQLEDIQVAAEFEMISAFKKTELNVRNRLRHMEAYCDALGRDSSDSSTGREVTERDLRQLGQQYNLRDSMYHIHQNKIKVLRDKQSKQMERLLMQQERELERFMTRREDITLAEQRFKKEKDGLSQLFAQRKSALLQKWALEEQNERERLEMENKQRYAPISPPIDWPE</sequence>
<evidence type="ECO:0000313" key="6">
    <source>
        <dbReference type="Proteomes" id="UP000030854"/>
    </source>
</evidence>
<name>A0A0B1PI04_UNCNE</name>